<dbReference type="AlphaFoldDB" id="A0A1H2PPK8"/>
<dbReference type="EMBL" id="FNLO01000005">
    <property type="protein sequence ID" value="SDV48613.1"/>
    <property type="molecule type" value="Genomic_DNA"/>
</dbReference>
<proteinExistence type="predicted"/>
<feature type="transmembrane region" description="Helical" evidence="1">
    <location>
        <begin position="21"/>
        <end position="40"/>
    </location>
</feature>
<dbReference type="OrthoDB" id="9034806at2"/>
<gene>
    <name evidence="2" type="ORF">SAMN05216551_105231</name>
</gene>
<protein>
    <recommendedName>
        <fullName evidence="4">Phosphatidic acid phosphatase type 2/haloperoxidase domain-containing protein</fullName>
    </recommendedName>
</protein>
<dbReference type="RefSeq" id="WP_091907834.1">
    <property type="nucleotide sequence ID" value="NZ_FNLO01000005.1"/>
</dbReference>
<evidence type="ECO:0000313" key="3">
    <source>
        <dbReference type="Proteomes" id="UP000243719"/>
    </source>
</evidence>
<keyword evidence="1" id="KW-0812">Transmembrane</keyword>
<organism evidence="2 3">
    <name type="scientific">Chitinasiproducens palmae</name>
    <dbReference type="NCBI Taxonomy" id="1770053"/>
    <lineage>
        <taxon>Bacteria</taxon>
        <taxon>Pseudomonadati</taxon>
        <taxon>Pseudomonadota</taxon>
        <taxon>Betaproteobacteria</taxon>
        <taxon>Burkholderiales</taxon>
        <taxon>Burkholderiaceae</taxon>
        <taxon>Chitinasiproducens</taxon>
    </lineage>
</organism>
<feature type="transmembrane region" description="Helical" evidence="1">
    <location>
        <begin position="107"/>
        <end position="126"/>
    </location>
</feature>
<keyword evidence="3" id="KW-1185">Reference proteome</keyword>
<evidence type="ECO:0008006" key="4">
    <source>
        <dbReference type="Google" id="ProtNLM"/>
    </source>
</evidence>
<keyword evidence="1" id="KW-0472">Membrane</keyword>
<evidence type="ECO:0000313" key="2">
    <source>
        <dbReference type="EMBL" id="SDV48613.1"/>
    </source>
</evidence>
<accession>A0A1H2PPK8</accession>
<name>A0A1H2PPK8_9BURK</name>
<feature type="transmembrane region" description="Helical" evidence="1">
    <location>
        <begin position="52"/>
        <end position="69"/>
    </location>
</feature>
<keyword evidence="1" id="KW-1133">Transmembrane helix</keyword>
<evidence type="ECO:0000256" key="1">
    <source>
        <dbReference type="SAM" id="Phobius"/>
    </source>
</evidence>
<reference evidence="3" key="1">
    <citation type="submission" date="2016-09" db="EMBL/GenBank/DDBJ databases">
        <authorList>
            <person name="Varghese N."/>
            <person name="Submissions S."/>
        </authorList>
    </citation>
    <scope>NUCLEOTIDE SEQUENCE [LARGE SCALE GENOMIC DNA]</scope>
    <source>
        <strain evidence="3">JS23</strain>
    </source>
</reference>
<sequence length="144" mass="15764">MVTVGISKLVWALVAWHHPPLGYRVISGHAMLAFSVWPTVLACCTTRLLRRFGNGAAAFAYAACGLLSISRLAGAHTLIEVVIGACIGIAIDLRWRPRLITLATRLRAPLLVIALMIAVTFVQFGSNVWTPRWFNWLARWLGGG</sequence>
<dbReference type="Proteomes" id="UP000243719">
    <property type="component" value="Unassembled WGS sequence"/>
</dbReference>
<feature type="transmembrane region" description="Helical" evidence="1">
    <location>
        <begin position="75"/>
        <end position="95"/>
    </location>
</feature>